<gene>
    <name evidence="2" type="ORF">HMPREF9136_0470</name>
</gene>
<dbReference type="Proteomes" id="UP000007820">
    <property type="component" value="Unassembled WGS sequence"/>
</dbReference>
<evidence type="ECO:0000256" key="1">
    <source>
        <dbReference type="SAM" id="Phobius"/>
    </source>
</evidence>
<protein>
    <submittedName>
        <fullName evidence="2">Uncharacterized protein</fullName>
    </submittedName>
</protein>
<feature type="transmembrane region" description="Helical" evidence="1">
    <location>
        <begin position="21"/>
        <end position="38"/>
    </location>
</feature>
<organism evidence="2 3">
    <name type="scientific">Prevotella dentalis (strain ATCC 49559 / DSM 3688 / JCM 13448 / NCTC 12043 / ES 2772)</name>
    <name type="common">Mitsuokella dentalis</name>
    <dbReference type="NCBI Taxonomy" id="908937"/>
    <lineage>
        <taxon>Bacteria</taxon>
        <taxon>Pseudomonadati</taxon>
        <taxon>Bacteroidota</taxon>
        <taxon>Bacteroidia</taxon>
        <taxon>Bacteroidales</taxon>
        <taxon>Prevotellaceae</taxon>
        <taxon>Prevotella</taxon>
    </lineage>
</organism>
<evidence type="ECO:0000313" key="3">
    <source>
        <dbReference type="Proteomes" id="UP000007820"/>
    </source>
</evidence>
<proteinExistence type="predicted"/>
<dbReference type="AlphaFoldDB" id="F9D0U2"/>
<sequence length="63" mass="7389">MCLNFKDNANIGYYCITCRDFELYFVNLLVIVIVPRLVRGVWRHLWERGGNVKRGGRLSSMKP</sequence>
<comment type="caution">
    <text evidence="2">The sequence shown here is derived from an EMBL/GenBank/DDBJ whole genome shotgun (WGS) entry which is preliminary data.</text>
</comment>
<keyword evidence="1" id="KW-0812">Transmembrane</keyword>
<keyword evidence="1" id="KW-1133">Transmembrane helix</keyword>
<reference evidence="2 3" key="1">
    <citation type="submission" date="2011-04" db="EMBL/GenBank/DDBJ databases">
        <authorList>
            <person name="Muzny D."/>
            <person name="Qin X."/>
            <person name="Deng J."/>
            <person name="Jiang H."/>
            <person name="Liu Y."/>
            <person name="Qu J."/>
            <person name="Song X.-Z."/>
            <person name="Zhang L."/>
            <person name="Thornton R."/>
            <person name="Coyle M."/>
            <person name="Francisco L."/>
            <person name="Jackson L."/>
            <person name="Javaid M."/>
            <person name="Korchina V."/>
            <person name="Kovar C."/>
            <person name="Mata R."/>
            <person name="Mathew T."/>
            <person name="Ngo R."/>
            <person name="Nguyen L."/>
            <person name="Nguyen N."/>
            <person name="Okwuonu G."/>
            <person name="Ongeri F."/>
            <person name="Pham C."/>
            <person name="Simmons D."/>
            <person name="Wilczek-Boney K."/>
            <person name="Hale W."/>
            <person name="Jakkamsetti A."/>
            <person name="Pham P."/>
            <person name="Ruth R."/>
            <person name="San Lucas F."/>
            <person name="Warren J."/>
            <person name="Zhang J."/>
            <person name="Zhao Z."/>
            <person name="Zhou C."/>
            <person name="Zhu D."/>
            <person name="Lee S."/>
            <person name="Bess C."/>
            <person name="Blankenburg K."/>
            <person name="Forbes L."/>
            <person name="Fu Q."/>
            <person name="Gubbala S."/>
            <person name="Hirani K."/>
            <person name="Jayaseelan J.C."/>
            <person name="Lara F."/>
            <person name="Munidasa M."/>
            <person name="Palculict T."/>
            <person name="Patil S."/>
            <person name="Pu L.-L."/>
            <person name="Saada N."/>
            <person name="Tang L."/>
            <person name="Weissenberger G."/>
            <person name="Zhu Y."/>
            <person name="Hemphill L."/>
            <person name="Shang Y."/>
            <person name="Youmans B."/>
            <person name="Ayvaz T."/>
            <person name="Ross M."/>
            <person name="Santibanez J."/>
            <person name="Aqrawi P."/>
            <person name="Gross S."/>
            <person name="Joshi V."/>
            <person name="Fowler G."/>
            <person name="Nazareth L."/>
            <person name="Reid J."/>
            <person name="Worley K."/>
            <person name="Petrosino J."/>
            <person name="Highlander S."/>
            <person name="Gibbs R."/>
        </authorList>
    </citation>
    <scope>NUCLEOTIDE SEQUENCE [LARGE SCALE GENOMIC DNA]</scope>
    <source>
        <strain evidence="2 3">DSM 3688</strain>
    </source>
</reference>
<keyword evidence="1" id="KW-0472">Membrane</keyword>
<evidence type="ECO:0000313" key="2">
    <source>
        <dbReference type="EMBL" id="EGQ16621.1"/>
    </source>
</evidence>
<dbReference type="EMBL" id="AFPW01000006">
    <property type="protein sequence ID" value="EGQ16621.1"/>
    <property type="molecule type" value="Genomic_DNA"/>
</dbReference>
<accession>F9D0U2</accession>
<name>F9D0U2_PREDD</name>